<evidence type="ECO:0000256" key="5">
    <source>
        <dbReference type="ARBA" id="ARBA00023034"/>
    </source>
</evidence>
<keyword evidence="5 7" id="KW-0333">Golgi apparatus</keyword>
<evidence type="ECO:0000256" key="7">
    <source>
        <dbReference type="RuleBase" id="RU366065"/>
    </source>
</evidence>
<dbReference type="PANTHER" id="PTHR23249:SF15">
    <property type="entry name" value="TRAFFICKING PROTEIN PARTICLE COMPLEX SUBUNIT 4"/>
    <property type="match status" value="1"/>
</dbReference>
<dbReference type="SMART" id="SM01399">
    <property type="entry name" value="Sybindin"/>
    <property type="match status" value="1"/>
</dbReference>
<dbReference type="KEGG" id="ago:AGOS_AFR459W"/>
<dbReference type="SUPFAM" id="SSF64356">
    <property type="entry name" value="SNARE-like"/>
    <property type="match status" value="1"/>
</dbReference>
<evidence type="ECO:0000256" key="6">
    <source>
        <dbReference type="ARBA" id="ARBA00038179"/>
    </source>
</evidence>
<dbReference type="CDD" id="cd14856">
    <property type="entry name" value="TRAPPC4_synbindin"/>
    <property type="match status" value="1"/>
</dbReference>
<dbReference type="InterPro" id="IPR007233">
    <property type="entry name" value="TRAPPC"/>
</dbReference>
<keyword evidence="9" id="KW-1185">Reference proteome</keyword>
<dbReference type="PANTHER" id="PTHR23249">
    <property type="entry name" value="TRAFFICKING PROTEIN PARTICLE COMPLEX SUBUNIT"/>
    <property type="match status" value="1"/>
</dbReference>
<dbReference type="RefSeq" id="NP_986006.1">
    <property type="nucleotide sequence ID" value="NM_212142.1"/>
</dbReference>
<name>Q752W4_EREGS</name>
<accession>Q752W4</accession>
<dbReference type="GeneID" id="4622283"/>
<sequence>MPMAIKSLFIINKSGGLVYQRDFLPSTNTKMSSNEYLILAGTLHGVIAIASQLTPKALQISNQGSSSTGAAVGAAGEAAVPSMPYGSPEHTIPYIPGLAPPVDNKAPGRAMGSYLAPDYFSESFPSWNRSGLKSVVMDECSLFVYQSLTGVKFILLSTNQTTSNAAQHIAENLLRKIYCIYSDYVMKNPFYSADMLIRSEPFDKRLQALVASL</sequence>
<evidence type="ECO:0000256" key="2">
    <source>
        <dbReference type="ARBA" id="ARBA00022448"/>
    </source>
</evidence>
<evidence type="ECO:0000313" key="8">
    <source>
        <dbReference type="EMBL" id="AAS53830.1"/>
    </source>
</evidence>
<reference evidence="8 9" key="1">
    <citation type="journal article" date="2004" name="Science">
        <title>The Ashbya gossypii genome as a tool for mapping the ancient Saccharomyces cerevisiae genome.</title>
        <authorList>
            <person name="Dietrich F.S."/>
            <person name="Voegeli S."/>
            <person name="Brachat S."/>
            <person name="Lerch A."/>
            <person name="Gates K."/>
            <person name="Steiner S."/>
            <person name="Mohr C."/>
            <person name="Pohlmann R."/>
            <person name="Luedi P."/>
            <person name="Choi S."/>
            <person name="Wing R.A."/>
            <person name="Flavier A."/>
            <person name="Gaffney T.D."/>
            <person name="Philippsen P."/>
        </authorList>
    </citation>
    <scope>NUCLEOTIDE SEQUENCE [LARGE SCALE GENOMIC DNA]</scope>
    <source>
        <strain evidence="9">ATCC 10895 / CBS 109.51 / FGSC 9923 / NRRL Y-1056</strain>
    </source>
</reference>
<keyword evidence="3 7" id="KW-0256">Endoplasmic reticulum</keyword>
<comment type="subunit">
    <text evidence="7">Part of the multisubunit transport protein particle (TRAPP) complex.</text>
</comment>
<gene>
    <name evidence="8" type="ORF">AGOS_AFR459W</name>
</gene>
<comment type="subcellular location">
    <subcellularLocation>
        <location evidence="7">Endoplasmic reticulum</location>
    </subcellularLocation>
    <subcellularLocation>
        <location evidence="7">Golgi apparatus</location>
        <location evidence="7">cis-Golgi network</location>
    </subcellularLocation>
    <subcellularLocation>
        <location evidence="1">Golgi apparatus</location>
    </subcellularLocation>
</comment>
<evidence type="ECO:0000256" key="1">
    <source>
        <dbReference type="ARBA" id="ARBA00004555"/>
    </source>
</evidence>
<keyword evidence="4 7" id="KW-0931">ER-Golgi transport</keyword>
<proteinExistence type="inferred from homology"/>
<evidence type="ECO:0000313" key="9">
    <source>
        <dbReference type="Proteomes" id="UP000000591"/>
    </source>
</evidence>
<comment type="similarity">
    <text evidence="6">Belongs to the TRAPP small subunits family. TRAPPC4 subfamily.</text>
</comment>
<dbReference type="Proteomes" id="UP000000591">
    <property type="component" value="Chromosome VI"/>
</dbReference>
<dbReference type="GO" id="GO:0006888">
    <property type="term" value="P:endoplasmic reticulum to Golgi vesicle-mediated transport"/>
    <property type="evidence" value="ECO:0000318"/>
    <property type="project" value="GO_Central"/>
</dbReference>
<dbReference type="GO" id="GO:0005794">
    <property type="term" value="C:Golgi apparatus"/>
    <property type="evidence" value="ECO:0007669"/>
    <property type="project" value="UniProtKB-SubCell"/>
</dbReference>
<organism evidence="8 9">
    <name type="scientific">Eremothecium gossypii (strain ATCC 10895 / CBS 109.51 / FGSC 9923 / NRRL Y-1056)</name>
    <name type="common">Yeast</name>
    <name type="synonym">Ashbya gossypii</name>
    <dbReference type="NCBI Taxonomy" id="284811"/>
    <lineage>
        <taxon>Eukaryota</taxon>
        <taxon>Fungi</taxon>
        <taxon>Dikarya</taxon>
        <taxon>Ascomycota</taxon>
        <taxon>Saccharomycotina</taxon>
        <taxon>Saccharomycetes</taxon>
        <taxon>Saccharomycetales</taxon>
        <taxon>Saccharomycetaceae</taxon>
        <taxon>Eremothecium</taxon>
    </lineage>
</organism>
<dbReference type="AlphaFoldDB" id="Q752W4"/>
<dbReference type="GO" id="GO:0030008">
    <property type="term" value="C:TRAPP complex"/>
    <property type="evidence" value="ECO:0000318"/>
    <property type="project" value="GO_Central"/>
</dbReference>
<keyword evidence="2 7" id="KW-0813">Transport</keyword>
<dbReference type="STRING" id="284811.Q752W4"/>
<protein>
    <recommendedName>
        <fullName evidence="7">Trafficking protein particle complex subunit</fullName>
    </recommendedName>
</protein>
<evidence type="ECO:0000256" key="3">
    <source>
        <dbReference type="ARBA" id="ARBA00022824"/>
    </source>
</evidence>
<dbReference type="EMBL" id="AE016819">
    <property type="protein sequence ID" value="AAS53830.1"/>
    <property type="molecule type" value="Genomic_DNA"/>
</dbReference>
<dbReference type="Pfam" id="PF04099">
    <property type="entry name" value="Sybindin"/>
    <property type="match status" value="2"/>
</dbReference>
<reference evidence="9" key="2">
    <citation type="journal article" date="2013" name="G3 (Bethesda)">
        <title>Genomes of Ashbya fungi isolated from insects reveal four mating-type loci, numerous translocations, lack of transposons, and distinct gene duplications.</title>
        <authorList>
            <person name="Dietrich F.S."/>
            <person name="Voegeli S."/>
            <person name="Kuo S."/>
            <person name="Philippsen P."/>
        </authorList>
    </citation>
    <scope>GENOME REANNOTATION</scope>
    <source>
        <strain evidence="9">ATCC 10895 / CBS 109.51 / FGSC 9923 / NRRL Y-1056</strain>
    </source>
</reference>
<dbReference type="eggNOG" id="KOG3369">
    <property type="taxonomic scope" value="Eukaryota"/>
</dbReference>
<dbReference type="OrthoDB" id="246406at2759"/>
<dbReference type="InParanoid" id="Q752W4"/>
<dbReference type="HOGENOM" id="CLU_053380_0_0_1"/>
<dbReference type="FunCoup" id="Q752W4">
    <property type="interactions" value="341"/>
</dbReference>
<dbReference type="OMA" id="NKTFHEG"/>
<dbReference type="Gene3D" id="3.30.450.70">
    <property type="match status" value="1"/>
</dbReference>
<evidence type="ECO:0000256" key="4">
    <source>
        <dbReference type="ARBA" id="ARBA00022892"/>
    </source>
</evidence>
<dbReference type="GO" id="GO:0005783">
    <property type="term" value="C:endoplasmic reticulum"/>
    <property type="evidence" value="ECO:0007669"/>
    <property type="project" value="UniProtKB-SubCell"/>
</dbReference>
<dbReference type="InterPro" id="IPR011012">
    <property type="entry name" value="Longin-like_dom_sf"/>
</dbReference>